<protein>
    <submittedName>
        <fullName evidence="3">Type 4 prepilin-like proteins leader peptide-processing enzyme</fullName>
    </submittedName>
</protein>
<dbReference type="Pfam" id="PF06750">
    <property type="entry name" value="A24_N_bact"/>
    <property type="match status" value="1"/>
</dbReference>
<feature type="transmembrane region" description="Helical" evidence="1">
    <location>
        <begin position="122"/>
        <end position="143"/>
    </location>
</feature>
<dbReference type="EMBL" id="SJPS01000011">
    <property type="protein sequence ID" value="TWU21268.1"/>
    <property type="molecule type" value="Genomic_DNA"/>
</dbReference>
<feature type="domain" description="Prepilin peptidase A24 N-terminal" evidence="2">
    <location>
        <begin position="18"/>
        <end position="98"/>
    </location>
</feature>
<dbReference type="PANTHER" id="PTHR30487:SF0">
    <property type="entry name" value="PREPILIN LEADER PEPTIDASE_N-METHYLTRANSFERASE-RELATED"/>
    <property type="match status" value="1"/>
</dbReference>
<reference evidence="3 4" key="1">
    <citation type="submission" date="2019-02" db="EMBL/GenBank/DDBJ databases">
        <title>Deep-cultivation of Planctomycetes and their phenomic and genomic characterization uncovers novel biology.</title>
        <authorList>
            <person name="Wiegand S."/>
            <person name="Jogler M."/>
            <person name="Boedeker C."/>
            <person name="Pinto D."/>
            <person name="Vollmers J."/>
            <person name="Rivas-Marin E."/>
            <person name="Kohn T."/>
            <person name="Peeters S.H."/>
            <person name="Heuer A."/>
            <person name="Rast P."/>
            <person name="Oberbeckmann S."/>
            <person name="Bunk B."/>
            <person name="Jeske O."/>
            <person name="Meyerdierks A."/>
            <person name="Storesund J.E."/>
            <person name="Kallscheuer N."/>
            <person name="Luecker S."/>
            <person name="Lage O.M."/>
            <person name="Pohl T."/>
            <person name="Merkel B.J."/>
            <person name="Hornburger P."/>
            <person name="Mueller R.-W."/>
            <person name="Bruemmer F."/>
            <person name="Labrenz M."/>
            <person name="Spormann A.M."/>
            <person name="Op Den Camp H."/>
            <person name="Overmann J."/>
            <person name="Amann R."/>
            <person name="Jetten M.S.M."/>
            <person name="Mascher T."/>
            <person name="Medema M.H."/>
            <person name="Devos D.P."/>
            <person name="Kaster A.-K."/>
            <person name="Ovreas L."/>
            <person name="Rohde M."/>
            <person name="Galperin M.Y."/>
            <person name="Jogler C."/>
        </authorList>
    </citation>
    <scope>NUCLEOTIDE SEQUENCE [LARGE SCALE GENOMIC DNA]</scope>
    <source>
        <strain evidence="3 4">Pla144</strain>
    </source>
</reference>
<dbReference type="AlphaFoldDB" id="A0A5C6CAM0"/>
<comment type="caution">
    <text evidence="3">The sequence shown here is derived from an EMBL/GenBank/DDBJ whole genome shotgun (WGS) entry which is preliminary data.</text>
</comment>
<evidence type="ECO:0000313" key="4">
    <source>
        <dbReference type="Proteomes" id="UP000318437"/>
    </source>
</evidence>
<dbReference type="GO" id="GO:0005886">
    <property type="term" value="C:plasma membrane"/>
    <property type="evidence" value="ECO:0007669"/>
    <property type="project" value="TreeGrafter"/>
</dbReference>
<organism evidence="3 4">
    <name type="scientific">Bythopirellula polymerisocia</name>
    <dbReference type="NCBI Taxonomy" id="2528003"/>
    <lineage>
        <taxon>Bacteria</taxon>
        <taxon>Pseudomonadati</taxon>
        <taxon>Planctomycetota</taxon>
        <taxon>Planctomycetia</taxon>
        <taxon>Pirellulales</taxon>
        <taxon>Lacipirellulaceae</taxon>
        <taxon>Bythopirellula</taxon>
    </lineage>
</organism>
<feature type="transmembrane region" description="Helical" evidence="1">
    <location>
        <begin position="155"/>
        <end position="175"/>
    </location>
</feature>
<keyword evidence="1" id="KW-0472">Membrane</keyword>
<proteinExistence type="predicted"/>
<keyword evidence="1" id="KW-0812">Transmembrane</keyword>
<gene>
    <name evidence="3" type="primary">outO_2</name>
    <name evidence="3" type="ORF">Pla144_46770</name>
</gene>
<keyword evidence="4" id="KW-1185">Reference proteome</keyword>
<evidence type="ECO:0000259" key="2">
    <source>
        <dbReference type="Pfam" id="PF06750"/>
    </source>
</evidence>
<dbReference type="RefSeq" id="WP_261342338.1">
    <property type="nucleotide sequence ID" value="NZ_SJPS01000011.1"/>
</dbReference>
<feature type="transmembrane region" description="Helical" evidence="1">
    <location>
        <begin position="82"/>
        <end position="102"/>
    </location>
</feature>
<accession>A0A5C6CAM0</accession>
<feature type="transmembrane region" description="Helical" evidence="1">
    <location>
        <begin position="12"/>
        <end position="33"/>
    </location>
</feature>
<dbReference type="Proteomes" id="UP000318437">
    <property type="component" value="Unassembled WGS sequence"/>
</dbReference>
<dbReference type="GO" id="GO:0004190">
    <property type="term" value="F:aspartic-type endopeptidase activity"/>
    <property type="evidence" value="ECO:0007669"/>
    <property type="project" value="TreeGrafter"/>
</dbReference>
<evidence type="ECO:0000313" key="3">
    <source>
        <dbReference type="EMBL" id="TWU21268.1"/>
    </source>
</evidence>
<dbReference type="InterPro" id="IPR010627">
    <property type="entry name" value="Prepilin_pept_A24_N"/>
</dbReference>
<keyword evidence="1" id="KW-1133">Transmembrane helix</keyword>
<dbReference type="GO" id="GO:0006465">
    <property type="term" value="P:signal peptide processing"/>
    <property type="evidence" value="ECO:0007669"/>
    <property type="project" value="TreeGrafter"/>
</dbReference>
<name>A0A5C6CAM0_9BACT</name>
<dbReference type="PANTHER" id="PTHR30487">
    <property type="entry name" value="TYPE 4 PREPILIN-LIKE PROTEINS LEADER PEPTIDE-PROCESSING ENZYME"/>
    <property type="match status" value="1"/>
</dbReference>
<dbReference type="InterPro" id="IPR050882">
    <property type="entry name" value="Prepilin_peptidase/N-MTase"/>
</dbReference>
<evidence type="ECO:0000256" key="1">
    <source>
        <dbReference type="SAM" id="Phobius"/>
    </source>
</evidence>
<sequence>MNSEFLIDFITALWLGFIGACIGSFLNVVAYRLPRGMSVIWKPSHCPKCNHPIRARDNVPVLGWLWLRGKCRDCGAAISPRYAIVEAAMGLAFFVVAYFELLRGSPFTELSGAIDVVWNPQWSAIGGYAYHCLLLSVFMTLLLMRLDKTISVPRFIVGSVLLLIVWPLAFFLFRIN</sequence>